<protein>
    <submittedName>
        <fullName evidence="2">Uncharacterized protein</fullName>
    </submittedName>
</protein>
<gene>
    <name evidence="2" type="ORF">ERS852572_03882</name>
</gene>
<sequence>MKKVTKIFAFAVAICMLFSVTTTTAFAEETITNMTYDEWLAEQENNNTDIEENDLEPVKVTTEENQIQTQSMEYTERVGFRSLDSIFEEKGEIELDDTVSMDNMAENLTDSISVDTEMERTAPTANLIPVIVNEDSLSEGQITTDTRIAFFYNDTDEDGDTIASRYVDGSAVDYIIGTINGGFVVQITDPGTYYLYYQVEDSAGEYSRVVGYSIKVIEAPAKETYQAFEGSFTSEKDSATYDFSIDFSQMDSAAVCLVRKGYVGTNIKVYDENGNQVLNKGTNYRQAKNWGYIDKPSDDVTVCNYTVVATPNSYEDRASDYRIIVGDKNDTELMMSGIENTVLLDQYYESKVNLQNNSYVPNVGEYWYKYKRNSTSVITILSSATDIRFKILNVDTLAVMYDSAKDDDTHKTSFTGSGGWCCAEKARLTTVVGTEYYLVVYCTNPTEGVSLRTGSIATAVGNPVMCAASTKIIPGTSVTATGSGYSSTRTFSVSGDDIPNTAQVRTISLSGTGMSKIKRWRLMAPNKSVWVANESDFYPSINFNFVNDSSSNAKLKGTWSVAFQSSSSSYTFIPSYSVSYYYEYGD</sequence>
<dbReference type="GeneID" id="99746882"/>
<feature type="chain" id="PRO_5008014345" evidence="1">
    <location>
        <begin position="28"/>
        <end position="586"/>
    </location>
</feature>
<evidence type="ECO:0000256" key="1">
    <source>
        <dbReference type="SAM" id="SignalP"/>
    </source>
</evidence>
<dbReference type="OrthoDB" id="2081637at2"/>
<dbReference type="EMBL" id="CYXZ01000059">
    <property type="protein sequence ID" value="CUN32328.1"/>
    <property type="molecule type" value="Genomic_DNA"/>
</dbReference>
<keyword evidence="1" id="KW-0732">Signal</keyword>
<dbReference type="Proteomes" id="UP000095350">
    <property type="component" value="Unassembled WGS sequence"/>
</dbReference>
<evidence type="ECO:0000313" key="2">
    <source>
        <dbReference type="EMBL" id="CUN32328.1"/>
    </source>
</evidence>
<dbReference type="PaxDb" id="166486-ERS852572_03882"/>
<name>A0A173W269_9FIRM</name>
<accession>A0A173W269</accession>
<reference evidence="2 3" key="1">
    <citation type="submission" date="2015-09" db="EMBL/GenBank/DDBJ databases">
        <authorList>
            <consortium name="Pathogen Informatics"/>
        </authorList>
    </citation>
    <scope>NUCLEOTIDE SEQUENCE [LARGE SCALE GENOMIC DNA]</scope>
    <source>
        <strain evidence="2 3">2789STDY5834960</strain>
    </source>
</reference>
<dbReference type="AlphaFoldDB" id="A0A173W269"/>
<dbReference type="RefSeq" id="WP_055196139.1">
    <property type="nucleotide sequence ID" value="NZ_CABIYH010000059.1"/>
</dbReference>
<dbReference type="STRING" id="166486.ERS852572_03882"/>
<proteinExistence type="predicted"/>
<feature type="signal peptide" evidence="1">
    <location>
        <begin position="1"/>
        <end position="27"/>
    </location>
</feature>
<organism evidence="2 3">
    <name type="scientific">Roseburia intestinalis</name>
    <dbReference type="NCBI Taxonomy" id="166486"/>
    <lineage>
        <taxon>Bacteria</taxon>
        <taxon>Bacillati</taxon>
        <taxon>Bacillota</taxon>
        <taxon>Clostridia</taxon>
        <taxon>Lachnospirales</taxon>
        <taxon>Lachnospiraceae</taxon>
        <taxon>Roseburia</taxon>
    </lineage>
</organism>
<evidence type="ECO:0000313" key="3">
    <source>
        <dbReference type="Proteomes" id="UP000095350"/>
    </source>
</evidence>